<dbReference type="KEGG" id="tvi:Thivi_3144"/>
<dbReference type="PRINTS" id="PR00508">
    <property type="entry name" value="S21N4MTFRASE"/>
</dbReference>
<dbReference type="InterPro" id="IPR002941">
    <property type="entry name" value="DNA_methylase_N4/N6"/>
</dbReference>
<sequence>MHPSQDVKIAKAKGRPMLQWVGKKPLSTVPAYPAQHIERFQLETASDPVADLNWSDWPERYPRGGLLFHGDNKDVLAHLLANGFRGKVKLIYIDPPFDSGADYVRKVNLRGTASAKLDGEDYSLGEQVQYTDIWANDNYLQFMYERLLLLRELLSDAGSLYLHCDPRRGHFIQCIIDEVFGAENYRNELIWKRSDAHGNVGQGTEHFGPVHDKIFFYSKGDRPTWNLQYTPLNEDYVKGFYRYTENDGRKYKLDNLLGPGGATKGNPVYEFLGVVRAWRYSKEKMQNIYDAGRIVQTRPGTVPMLKRYLDDSKGVPVQSIWTDISMLRGWSGEKEEYPTQKPEALISRLMQSSSNPGDIILDCFIGSGTTAAVAQKLGRRWIGCDINKGAIQTTAKRLQTIIADQSVAEDAPKQRQGSLLPDADKAPPKPAQLGFTVWRVNDYDLQIQHNEAVQLVVEYLGIQRIKTDAFFDGTRGNRLVKIVPFNHPLTPLDLDSVKRELDGRPGEERDILVVTLGMELTARAWLERHNRNRPINRIHLIELRTDKKYGGIIQHEPASAEVAIQRERTPDGDMLTVEIQDVMSPSIVARLSLDTSLFRAQIPDWRAVVDCVLIDTAYNGEVFNVCLSDVPERKQEFVQGRYALPAPPAGSTVAVKIVDMMGEEILLSRQV</sequence>
<evidence type="ECO:0000256" key="4">
    <source>
        <dbReference type="SAM" id="MobiDB-lite"/>
    </source>
</evidence>
<dbReference type="InterPro" id="IPR029063">
    <property type="entry name" value="SAM-dependent_MTases_sf"/>
</dbReference>
<dbReference type="RefSeq" id="WP_014779434.1">
    <property type="nucleotide sequence ID" value="NC_018012.1"/>
</dbReference>
<evidence type="ECO:0000256" key="3">
    <source>
        <dbReference type="ARBA" id="ARBA00022679"/>
    </source>
</evidence>
<dbReference type="Pfam" id="PF01555">
    <property type="entry name" value="N6_N4_Mtase"/>
    <property type="match status" value="1"/>
</dbReference>
<dbReference type="eggNOG" id="COG2189">
    <property type="taxonomic scope" value="Bacteria"/>
</dbReference>
<dbReference type="GO" id="GO:0005737">
    <property type="term" value="C:cytoplasm"/>
    <property type="evidence" value="ECO:0007669"/>
    <property type="project" value="TreeGrafter"/>
</dbReference>
<dbReference type="Gene3D" id="3.40.50.150">
    <property type="entry name" value="Vaccinia Virus protein VP39"/>
    <property type="match status" value="1"/>
</dbReference>
<dbReference type="OrthoDB" id="9816043at2"/>
<evidence type="ECO:0000256" key="2">
    <source>
        <dbReference type="ARBA" id="ARBA00022603"/>
    </source>
</evidence>
<dbReference type="AlphaFoldDB" id="I3YDF3"/>
<dbReference type="PANTHER" id="PTHR13370:SF24">
    <property type="entry name" value="TYPE III RESTRICTION-MODIFICATION ENZYME STYLTI MOD SUBUNIT"/>
    <property type="match status" value="1"/>
</dbReference>
<keyword evidence="2 6" id="KW-0489">Methyltransferase</keyword>
<dbReference type="REBASE" id="48991">
    <property type="entry name" value="M.Tvi198ORF3144P"/>
</dbReference>
<organism evidence="6 7">
    <name type="scientific">Thiocystis violascens (strain ATCC 17096 / DSM 198 / 6111)</name>
    <name type="common">Chromatium violascens</name>
    <dbReference type="NCBI Taxonomy" id="765911"/>
    <lineage>
        <taxon>Bacteria</taxon>
        <taxon>Pseudomonadati</taxon>
        <taxon>Pseudomonadota</taxon>
        <taxon>Gammaproteobacteria</taxon>
        <taxon>Chromatiales</taxon>
        <taxon>Chromatiaceae</taxon>
        <taxon>Thiocystis</taxon>
    </lineage>
</organism>
<protein>
    <submittedName>
        <fullName evidence="6">Adenine specific DNA methylase Mod</fullName>
    </submittedName>
</protein>
<evidence type="ECO:0000313" key="6">
    <source>
        <dbReference type="EMBL" id="AFL75021.1"/>
    </source>
</evidence>
<dbReference type="SUPFAM" id="SSF53335">
    <property type="entry name" value="S-adenosyl-L-methionine-dependent methyltransferases"/>
    <property type="match status" value="1"/>
</dbReference>
<keyword evidence="3" id="KW-0808">Transferase</keyword>
<proteinExistence type="inferred from homology"/>
<dbReference type="InterPro" id="IPR001091">
    <property type="entry name" value="RM_Methyltransferase"/>
</dbReference>
<evidence type="ECO:0000259" key="5">
    <source>
        <dbReference type="Pfam" id="PF01555"/>
    </source>
</evidence>
<dbReference type="GO" id="GO:0008170">
    <property type="term" value="F:N-methyltransferase activity"/>
    <property type="evidence" value="ECO:0007669"/>
    <property type="project" value="InterPro"/>
</dbReference>
<dbReference type="STRING" id="765911.Thivi_3144"/>
<dbReference type="PANTHER" id="PTHR13370">
    <property type="entry name" value="RNA METHYLASE-RELATED"/>
    <property type="match status" value="1"/>
</dbReference>
<dbReference type="PROSITE" id="PS00092">
    <property type="entry name" value="N6_MTASE"/>
    <property type="match status" value="1"/>
</dbReference>
<feature type="domain" description="DNA methylase N-4/N-6" evidence="5">
    <location>
        <begin position="88"/>
        <end position="394"/>
    </location>
</feature>
<dbReference type="EMBL" id="CP003154">
    <property type="protein sequence ID" value="AFL75021.1"/>
    <property type="molecule type" value="Genomic_DNA"/>
</dbReference>
<feature type="region of interest" description="Disordered" evidence="4">
    <location>
        <begin position="407"/>
        <end position="427"/>
    </location>
</feature>
<dbReference type="Proteomes" id="UP000006062">
    <property type="component" value="Chromosome"/>
</dbReference>
<dbReference type="InterPro" id="IPR002052">
    <property type="entry name" value="DNA_methylase_N6_adenine_CS"/>
</dbReference>
<dbReference type="GO" id="GO:0032259">
    <property type="term" value="P:methylation"/>
    <property type="evidence" value="ECO:0007669"/>
    <property type="project" value="UniProtKB-KW"/>
</dbReference>
<accession>I3YDF3</accession>
<reference evidence="6 7" key="1">
    <citation type="submission" date="2012-06" db="EMBL/GenBank/DDBJ databases">
        <title>Complete sequence of Thiocystis violascens DSM 198.</title>
        <authorList>
            <consortium name="US DOE Joint Genome Institute"/>
            <person name="Lucas S."/>
            <person name="Han J."/>
            <person name="Lapidus A."/>
            <person name="Cheng J.-F."/>
            <person name="Goodwin L."/>
            <person name="Pitluck S."/>
            <person name="Peters L."/>
            <person name="Ovchinnikova G."/>
            <person name="Teshima H."/>
            <person name="Detter J.C."/>
            <person name="Han C."/>
            <person name="Tapia R."/>
            <person name="Land M."/>
            <person name="Hauser L."/>
            <person name="Kyrpides N."/>
            <person name="Ivanova N."/>
            <person name="Pagani I."/>
            <person name="Vogl K."/>
            <person name="Liu Z."/>
            <person name="Frigaard N.-U."/>
            <person name="Bryant D."/>
            <person name="Woyke T."/>
        </authorList>
    </citation>
    <scope>NUCLEOTIDE SEQUENCE [LARGE SCALE GENOMIC DNA]</scope>
    <source>
        <strain evidence="7">ATCC 17096 / DSM 198 / 6111</strain>
    </source>
</reference>
<dbReference type="GO" id="GO:0003677">
    <property type="term" value="F:DNA binding"/>
    <property type="evidence" value="ECO:0007669"/>
    <property type="project" value="InterPro"/>
</dbReference>
<name>I3YDF3_THIV6</name>
<gene>
    <name evidence="6" type="ordered locus">Thivi_3144</name>
</gene>
<dbReference type="HOGENOM" id="CLU_024927_10_2_6"/>
<keyword evidence="7" id="KW-1185">Reference proteome</keyword>
<evidence type="ECO:0000256" key="1">
    <source>
        <dbReference type="ARBA" id="ARBA00006594"/>
    </source>
</evidence>
<comment type="similarity">
    <text evidence="1">Belongs to the N(4)/N(6)-methyltransferase family.</text>
</comment>
<evidence type="ECO:0000313" key="7">
    <source>
        <dbReference type="Proteomes" id="UP000006062"/>
    </source>
</evidence>